<dbReference type="GO" id="GO:0005576">
    <property type="term" value="C:extracellular region"/>
    <property type="evidence" value="ECO:0007669"/>
    <property type="project" value="InterPro"/>
</dbReference>
<protein>
    <submittedName>
        <fullName evidence="2">Uncharacterized protein</fullName>
    </submittedName>
</protein>
<proteinExistence type="predicted"/>
<feature type="active site" evidence="1">
    <location>
        <position position="53"/>
    </location>
</feature>
<reference evidence="2 3" key="1">
    <citation type="submission" date="2018-12" db="EMBL/GenBank/DDBJ databases">
        <authorList>
            <person name="Yang E."/>
        </authorList>
    </citation>
    <scope>NUCLEOTIDE SEQUENCE [LARGE SCALE GENOMIC DNA]</scope>
    <source>
        <strain evidence="2 3">SOD</strain>
    </source>
</reference>
<dbReference type="Pfam" id="PF01752">
    <property type="entry name" value="Peptidase_M9"/>
    <property type="match status" value="1"/>
</dbReference>
<dbReference type="PRINTS" id="PR00931">
    <property type="entry name" value="MICOLLPTASE"/>
</dbReference>
<dbReference type="Gene3D" id="3.40.30.160">
    <property type="entry name" value="Collagenase ColT, N-terminal domain"/>
    <property type="match status" value="1"/>
</dbReference>
<dbReference type="InterPro" id="IPR002169">
    <property type="entry name" value="Peptidase_M9A/M9B"/>
</dbReference>
<organism evidence="2 3">
    <name type="scientific">Massilia atriviolacea</name>
    <dbReference type="NCBI Taxonomy" id="2495579"/>
    <lineage>
        <taxon>Bacteria</taxon>
        <taxon>Pseudomonadati</taxon>
        <taxon>Pseudomonadota</taxon>
        <taxon>Betaproteobacteria</taxon>
        <taxon>Burkholderiales</taxon>
        <taxon>Oxalobacteraceae</taxon>
        <taxon>Telluria group</taxon>
        <taxon>Massilia</taxon>
    </lineage>
</organism>
<keyword evidence="3" id="KW-1185">Reference proteome</keyword>
<evidence type="ECO:0000313" key="3">
    <source>
        <dbReference type="Proteomes" id="UP000278085"/>
    </source>
</evidence>
<sequence length="68" mass="7551">MKAEYAKYAGVHFHIPTHNGGMYLEGFPGQPGNQAKFIANQKDSGGIHNLKHELVHFLDAGFNLHSDF</sequence>
<comment type="caution">
    <text evidence="2">The sequence shown here is derived from an EMBL/GenBank/DDBJ whole genome shotgun (WGS) entry which is preliminary data.</text>
</comment>
<dbReference type="Proteomes" id="UP000278085">
    <property type="component" value="Unassembled WGS sequence"/>
</dbReference>
<evidence type="ECO:0000313" key="2">
    <source>
        <dbReference type="EMBL" id="RSZ55261.1"/>
    </source>
</evidence>
<dbReference type="AlphaFoldDB" id="A0A430HCN4"/>
<dbReference type="OrthoDB" id="9802683at2"/>
<dbReference type="EMBL" id="RXLQ01000030">
    <property type="protein sequence ID" value="RSZ55261.1"/>
    <property type="molecule type" value="Genomic_DNA"/>
</dbReference>
<accession>A0A430HCN4</accession>
<evidence type="ECO:0000256" key="1">
    <source>
        <dbReference type="PIRSR" id="PIRSR602169-1"/>
    </source>
</evidence>
<gene>
    <name evidence="2" type="ORF">EJB06_30375</name>
</gene>
<name>A0A430HCN4_9BURK</name>
<dbReference type="GO" id="GO:0008270">
    <property type="term" value="F:zinc ion binding"/>
    <property type="evidence" value="ECO:0007669"/>
    <property type="project" value="InterPro"/>
</dbReference>
<dbReference type="GO" id="GO:0006508">
    <property type="term" value="P:proteolysis"/>
    <property type="evidence" value="ECO:0007669"/>
    <property type="project" value="InterPro"/>
</dbReference>
<dbReference type="GO" id="GO:0004222">
    <property type="term" value="F:metalloendopeptidase activity"/>
    <property type="evidence" value="ECO:0007669"/>
    <property type="project" value="InterPro"/>
</dbReference>